<dbReference type="AlphaFoldDB" id="A0A4Z0D935"/>
<dbReference type="EMBL" id="SRIB01000002">
    <property type="protein sequence ID" value="TFZ41390.1"/>
    <property type="molecule type" value="Genomic_DNA"/>
</dbReference>
<protein>
    <recommendedName>
        <fullName evidence="1">General stress protein 17M-like domain-containing protein</fullName>
    </recommendedName>
</protein>
<dbReference type="InterPro" id="IPR025889">
    <property type="entry name" value="GSP17M-like_dom"/>
</dbReference>
<dbReference type="Pfam" id="PF11181">
    <property type="entry name" value="YflT"/>
    <property type="match status" value="1"/>
</dbReference>
<organism evidence="2 3">
    <name type="scientific">Soehngenia longivitae</name>
    <dbReference type="NCBI Taxonomy" id="2562294"/>
    <lineage>
        <taxon>Bacteria</taxon>
        <taxon>Bacillati</taxon>
        <taxon>Bacillota</taxon>
        <taxon>Tissierellia</taxon>
        <taxon>Tissierellales</taxon>
        <taxon>Tissierellaceae</taxon>
        <taxon>Soehngenia</taxon>
    </lineage>
</organism>
<evidence type="ECO:0000313" key="3">
    <source>
        <dbReference type="Proteomes" id="UP000298381"/>
    </source>
</evidence>
<feature type="domain" description="General stress protein 17M-like" evidence="1">
    <location>
        <begin position="5"/>
        <end position="98"/>
    </location>
</feature>
<accession>A0A4Z0D935</accession>
<name>A0A4Z0D935_9FIRM</name>
<reference evidence="2 3" key="1">
    <citation type="submission" date="2019-03" db="EMBL/GenBank/DDBJ databases">
        <title>Draft genome sequence data and analysis of a Fermenting Bacterium, Soehngenia longevitae strain 1933PT, isolated from petroleum reservoir in Azerbaijan.</title>
        <authorList>
            <person name="Grouzdev D.S."/>
            <person name="Bidzhieva S.K."/>
            <person name="Sokolova D.S."/>
            <person name="Tourova T.P."/>
            <person name="Poltaraus A.B."/>
            <person name="Nazina T.N."/>
        </authorList>
    </citation>
    <scope>NUCLEOTIDE SEQUENCE [LARGE SCALE GENOMIC DNA]</scope>
    <source>
        <strain evidence="2 3">1933P</strain>
    </source>
</reference>
<evidence type="ECO:0000259" key="1">
    <source>
        <dbReference type="Pfam" id="PF11181"/>
    </source>
</evidence>
<evidence type="ECO:0000313" key="2">
    <source>
        <dbReference type="EMBL" id="TFZ41390.1"/>
    </source>
</evidence>
<dbReference type="RefSeq" id="WP_135270371.1">
    <property type="nucleotide sequence ID" value="NZ_SRIB01000002.1"/>
</dbReference>
<dbReference type="Proteomes" id="UP000298381">
    <property type="component" value="Unassembled WGS sequence"/>
</dbReference>
<dbReference type="OrthoDB" id="2678178at2"/>
<comment type="caution">
    <text evidence="2">The sequence shown here is derived from an EMBL/GenBank/DDBJ whole genome shotgun (WGS) entry which is preliminary data.</text>
</comment>
<sequence>MLDKKIEVFDDELSLLKRITELELLGYEEQDMYVIVSKDEDISMVKGSTDVLIKEDDESIWDRFKSFLSGEDSVIDALNRLELSEEEKKSYYDEVKNGKLVLLVDPNYKSKYELNEDGLYYPVENSNDSNEKENIEDLPDDLREDVGLNPQEHNVDIGKEVSENILRERQRGV</sequence>
<keyword evidence="3" id="KW-1185">Reference proteome</keyword>
<gene>
    <name evidence="2" type="ORF">E4100_02100</name>
</gene>
<proteinExistence type="predicted"/>